<protein>
    <recommendedName>
        <fullName evidence="2">DUF4340 domain-containing protein</fullName>
    </recommendedName>
</protein>
<evidence type="ECO:0000256" key="1">
    <source>
        <dbReference type="SAM" id="Phobius"/>
    </source>
</evidence>
<gene>
    <name evidence="3" type="ORF">METZ01_LOCUS424970</name>
</gene>
<dbReference type="Pfam" id="PF14238">
    <property type="entry name" value="DUF4340"/>
    <property type="match status" value="1"/>
</dbReference>
<organism evidence="3">
    <name type="scientific">marine metagenome</name>
    <dbReference type="NCBI Taxonomy" id="408172"/>
    <lineage>
        <taxon>unclassified sequences</taxon>
        <taxon>metagenomes</taxon>
        <taxon>ecological metagenomes</taxon>
    </lineage>
</organism>
<dbReference type="InterPro" id="IPR025641">
    <property type="entry name" value="DUF4340"/>
</dbReference>
<sequence>MIRKDTFWLIGAAIFAVGYLFIFEFDREETSEIIPALVESFDPAGVKGIEIIYNGTNITRATRLLGRWMLEKPIYYPAMREGPQTLLNTLSKLKPSSYRDILLEDEDFGFKPPQVVITLERAEDKKIELYLGDFTPLEDKIYARSPGKSGVFTVDSKILDVIPFTKNYWRDRSLFHLDKSRLEVNQIRVRSGPRNMILQQTTNSNWHVSLPAPIKRADNSR</sequence>
<proteinExistence type="predicted"/>
<keyword evidence="1" id="KW-0472">Membrane</keyword>
<keyword evidence="1" id="KW-1133">Transmembrane helix</keyword>
<feature type="transmembrane region" description="Helical" evidence="1">
    <location>
        <begin position="6"/>
        <end position="23"/>
    </location>
</feature>
<evidence type="ECO:0000313" key="3">
    <source>
        <dbReference type="EMBL" id="SVD72116.1"/>
    </source>
</evidence>
<keyword evidence="1" id="KW-0812">Transmembrane</keyword>
<accession>A0A382XLW2</accession>
<name>A0A382XLW2_9ZZZZ</name>
<dbReference type="AlphaFoldDB" id="A0A382XLW2"/>
<dbReference type="EMBL" id="UINC01168863">
    <property type="protein sequence ID" value="SVD72116.1"/>
    <property type="molecule type" value="Genomic_DNA"/>
</dbReference>
<evidence type="ECO:0000259" key="2">
    <source>
        <dbReference type="Pfam" id="PF14238"/>
    </source>
</evidence>
<reference evidence="3" key="1">
    <citation type="submission" date="2018-05" db="EMBL/GenBank/DDBJ databases">
        <authorList>
            <person name="Lanie J.A."/>
            <person name="Ng W.-L."/>
            <person name="Kazmierczak K.M."/>
            <person name="Andrzejewski T.M."/>
            <person name="Davidsen T.M."/>
            <person name="Wayne K.J."/>
            <person name="Tettelin H."/>
            <person name="Glass J.I."/>
            <person name="Rusch D."/>
            <person name="Podicherti R."/>
            <person name="Tsui H.-C.T."/>
            <person name="Winkler M.E."/>
        </authorList>
    </citation>
    <scope>NUCLEOTIDE SEQUENCE</scope>
</reference>
<feature type="non-terminal residue" evidence="3">
    <location>
        <position position="221"/>
    </location>
</feature>
<feature type="domain" description="DUF4340" evidence="2">
    <location>
        <begin position="68"/>
        <end position="214"/>
    </location>
</feature>